<feature type="binding site" evidence="11">
    <location>
        <position position="145"/>
    </location>
    <ligand>
        <name>D-threo-isocitrate</name>
        <dbReference type="ChEBI" id="CHEBI:15562"/>
    </ligand>
</feature>
<dbReference type="GO" id="GO:0004450">
    <property type="term" value="F:isocitrate dehydrogenase (NADP+) activity"/>
    <property type="evidence" value="ECO:0007669"/>
    <property type="project" value="UniProtKB-EC"/>
</dbReference>
<evidence type="ECO:0000256" key="5">
    <source>
        <dbReference type="ARBA" id="ARBA00022857"/>
    </source>
</evidence>
<dbReference type="AlphaFoldDB" id="A0A1S7DV13"/>
<evidence type="ECO:0000256" key="10">
    <source>
        <dbReference type="PIRSR" id="PIRSR009407-1"/>
    </source>
</evidence>
<evidence type="ECO:0000256" key="1">
    <source>
        <dbReference type="ARBA" id="ARBA00022435"/>
    </source>
</evidence>
<dbReference type="EC" id="1.1.1.42" evidence="9"/>
<evidence type="ECO:0000256" key="8">
    <source>
        <dbReference type="ARBA" id="ARBA00046318"/>
    </source>
</evidence>
<dbReference type="Gene3D" id="3.40.718.10">
    <property type="entry name" value="Isopropylmalate Dehydrogenase"/>
    <property type="match status" value="2"/>
</dbReference>
<feature type="binding site" evidence="11">
    <location>
        <begin position="132"/>
        <end position="139"/>
    </location>
    <ligand>
        <name>substrate</name>
    </ligand>
</feature>
<comment type="catalytic activity">
    <reaction evidence="7 9">
        <text>D-threo-isocitrate + NADP(+) = 2-oxoglutarate + CO2 + NADPH</text>
        <dbReference type="Rhea" id="RHEA:19629"/>
        <dbReference type="ChEBI" id="CHEBI:15562"/>
        <dbReference type="ChEBI" id="CHEBI:16526"/>
        <dbReference type="ChEBI" id="CHEBI:16810"/>
        <dbReference type="ChEBI" id="CHEBI:57783"/>
        <dbReference type="ChEBI" id="CHEBI:58349"/>
        <dbReference type="EC" id="1.1.1.42"/>
    </reaction>
</comment>
<feature type="binding site" evidence="13">
    <location>
        <position position="135"/>
    </location>
    <ligand>
        <name>NADP(+)</name>
        <dbReference type="ChEBI" id="CHEBI:58349"/>
    </ligand>
</feature>
<feature type="binding site" evidence="12">
    <location>
        <position position="546"/>
    </location>
    <ligand>
        <name>Mg(2+)</name>
        <dbReference type="ChEBI" id="CHEBI:18420"/>
    </ligand>
</feature>
<evidence type="ECO:0000256" key="11">
    <source>
        <dbReference type="PIRSR" id="PIRSR009407-2"/>
    </source>
</evidence>
<gene>
    <name evidence="14" type="primary">icd</name>
    <name evidence="14" type="ORF">AB406_2008</name>
</gene>
<keyword evidence="2 9" id="KW-0816">Tricarboxylic acid cycle</keyword>
<dbReference type="PANTHER" id="PTHR36999">
    <property type="entry name" value="ISOCITRATE DEHYDROGENASE [NADP]"/>
    <property type="match status" value="1"/>
</dbReference>
<accession>A0A1S7DV13</accession>
<feature type="binding site" evidence="13">
    <location>
        <position position="587"/>
    </location>
    <ligand>
        <name>NADP(+)</name>
        <dbReference type="ChEBI" id="CHEBI:58349"/>
    </ligand>
</feature>
<comment type="similarity">
    <text evidence="8 9">Belongs to the monomeric-type IDH family.</text>
</comment>
<sequence length="738" mass="81734">MSTAKIYYTLTDEAPMLATHSFLPIVKAFAKSADIQIEVPDISLSGRILANFPEVLTEEQRIPDALSQLGELATKPEANIIKLPNISASIPQLNEAIEELQKKGFNVPNYPAEPKTEEEKEIKAKYAKVLGSAVNPVLREGNSDRRAPKAVKNYAKANPHRMGEWKSDSKTDVAHMNQGDFYGTETSTTVEKDGKFKIVFFGNDGSEKVLKDYASLQAGEIIDSSVMNIKALKTFVKEAIQEAKSRNVLLSAHLKATMMKVSDPIIFGAIVETFFQEVFEKYAETFKSLDVNPNDGLASLYDKIAGIAQEADIKVDIERVLNESSRVAMVNSDKGITNFHVPSDVIVDASMAALVRGGGKMWNKDGQEEDTLAIIPDRSYAGFYQAVIDDMKANGKLDPTTMGSVPNVGLMAKKAEEYGSHDKTFQMEAEGTVKVLNENNEVLLEQKVETGDIFRMCQTKDAPIQDWVKLAVNRSRLSDTPAIFWLDKGRAHDREVIKKVEQYLKNYDTQGLDIKILDVKDAMSETLKRTREGKDTISVSGNVLRDYLTDLFPILELGTSAKMLSIVPLMNGGGLFETGAGGSAPKHIEQFIEEGYLRWDSLGEFLALQASLEHLAQTQNNTRAQVLADALDEANAKFLANDKSPARKIGSIDNRGSHFYLALYWAEALAAQTQDVELSATFQPIAKEMQENEAKINEELIASQGKTQDIEGYYRPNEDKTYAAMRPSVTLNQIIDRI</sequence>
<dbReference type="GO" id="GO:0046872">
    <property type="term" value="F:metal ion binding"/>
    <property type="evidence" value="ECO:0007669"/>
    <property type="project" value="UniProtKB-KW"/>
</dbReference>
<reference evidence="14 15" key="1">
    <citation type="submission" date="2015-06" db="EMBL/GenBank/DDBJ databases">
        <title>R. anatipestifer strain HXb2 is the most virulent strain so far, and the genome sequence would help us uncover the pathogenesis.</title>
        <authorList>
            <person name="Hu Q."/>
            <person name="Qi J."/>
            <person name="Bo H."/>
            <person name="Liu G."/>
            <person name="Tao M."/>
            <person name="Ding Y."/>
            <person name="Xue Y."/>
        </authorList>
    </citation>
    <scope>NUCLEOTIDE SEQUENCE [LARGE SCALE GENOMIC DNA]</scope>
    <source>
        <strain evidence="14 15">HXb2</strain>
    </source>
</reference>
<dbReference type="RefSeq" id="WP_079208115.1">
    <property type="nucleotide sequence ID" value="NZ_CP011859.1"/>
</dbReference>
<evidence type="ECO:0000256" key="13">
    <source>
        <dbReference type="PIRSR" id="PIRSR009407-4"/>
    </source>
</evidence>
<dbReference type="PANTHER" id="PTHR36999:SF1">
    <property type="entry name" value="ISOCITRATE DEHYDROGENASE (NADP(+))"/>
    <property type="match status" value="1"/>
</dbReference>
<dbReference type="Pfam" id="PF03971">
    <property type="entry name" value="IDH"/>
    <property type="match status" value="1"/>
</dbReference>
<dbReference type="NCBIfam" id="TIGR00178">
    <property type="entry name" value="monomer_idh"/>
    <property type="match status" value="1"/>
</dbReference>
<organism evidence="14 15">
    <name type="scientific">Riemerella anatipestifer</name>
    <name type="common">Moraxella anatipestifer</name>
    <dbReference type="NCBI Taxonomy" id="34085"/>
    <lineage>
        <taxon>Bacteria</taxon>
        <taxon>Pseudomonadati</taxon>
        <taxon>Bacteroidota</taxon>
        <taxon>Flavobacteriia</taxon>
        <taxon>Flavobacteriales</taxon>
        <taxon>Weeksellaceae</taxon>
        <taxon>Riemerella</taxon>
    </lineage>
</organism>
<keyword evidence="5 9" id="KW-0521">NADP</keyword>
<evidence type="ECO:0000256" key="12">
    <source>
        <dbReference type="PIRSR" id="PIRSR009407-3"/>
    </source>
</evidence>
<evidence type="ECO:0000256" key="3">
    <source>
        <dbReference type="ARBA" id="ARBA00022723"/>
    </source>
</evidence>
<evidence type="ECO:0000313" key="15">
    <source>
        <dbReference type="Proteomes" id="UP000189883"/>
    </source>
</evidence>
<keyword evidence="1 9" id="KW-0329">Glyoxylate bypass</keyword>
<feature type="binding site" evidence="13">
    <location>
        <begin position="582"/>
        <end position="583"/>
    </location>
    <ligand>
        <name>NADP(+)</name>
        <dbReference type="ChEBI" id="CHEBI:58349"/>
    </ligand>
</feature>
<feature type="binding site" evidence="11">
    <location>
        <position position="545"/>
    </location>
    <ligand>
        <name>D-threo-isocitrate</name>
        <dbReference type="ChEBI" id="CHEBI:15562"/>
    </ligand>
</feature>
<dbReference type="SUPFAM" id="SSF53659">
    <property type="entry name" value="Isocitrate/Isopropylmalate dehydrogenase-like"/>
    <property type="match status" value="1"/>
</dbReference>
<dbReference type="InterPro" id="IPR004436">
    <property type="entry name" value="Isocitrate_DH_NADP_mono"/>
</dbReference>
<feature type="binding site" evidence="13">
    <location>
        <begin position="82"/>
        <end position="87"/>
    </location>
    <ligand>
        <name>NADP(+)</name>
        <dbReference type="ChEBI" id="CHEBI:58349"/>
    </ligand>
</feature>
<feature type="binding site" evidence="12">
    <location>
        <position position="348"/>
    </location>
    <ligand>
        <name>Mg(2+)</name>
        <dbReference type="ChEBI" id="CHEBI:18420"/>
    </ligand>
</feature>
<feature type="binding site" evidence="13">
    <location>
        <position position="647"/>
    </location>
    <ligand>
        <name>NADP(+)</name>
        <dbReference type="ChEBI" id="CHEBI:58349"/>
    </ligand>
</feature>
<feature type="site" description="Critical for catalysis" evidence="10">
    <location>
        <position position="418"/>
    </location>
</feature>
<evidence type="ECO:0000256" key="2">
    <source>
        <dbReference type="ARBA" id="ARBA00022532"/>
    </source>
</evidence>
<evidence type="ECO:0000256" key="9">
    <source>
        <dbReference type="PIRNR" id="PIRNR009407"/>
    </source>
</evidence>
<proteinExistence type="inferred from homology"/>
<evidence type="ECO:0000256" key="7">
    <source>
        <dbReference type="ARBA" id="ARBA00023554"/>
    </source>
</evidence>
<dbReference type="GO" id="GO:0006097">
    <property type="term" value="P:glyoxylate cycle"/>
    <property type="evidence" value="ECO:0007669"/>
    <property type="project" value="UniProtKB-KW"/>
</dbReference>
<feature type="binding site" evidence="12">
    <location>
        <position position="550"/>
    </location>
    <ligand>
        <name>Mg(2+)</name>
        <dbReference type="ChEBI" id="CHEBI:18420"/>
    </ligand>
</feature>
<comment type="cofactor">
    <cofactor evidence="12">
        <name>Mg(2+)</name>
        <dbReference type="ChEBI" id="CHEBI:18420"/>
    </cofactor>
    <cofactor evidence="12">
        <name>Mn(2+)</name>
        <dbReference type="ChEBI" id="CHEBI:29035"/>
    </cofactor>
    <text evidence="12">Binds 1 Mg(2+) or Mn(2+) ion per subunit.</text>
</comment>
<name>A0A1S7DV13_RIEAN</name>
<keyword evidence="4 12" id="KW-0460">Magnesium</keyword>
<dbReference type="Proteomes" id="UP000189883">
    <property type="component" value="Chromosome"/>
</dbReference>
<keyword evidence="6 9" id="KW-0560">Oxidoreductase</keyword>
<dbReference type="GO" id="GO:0006099">
    <property type="term" value="P:tricarboxylic acid cycle"/>
    <property type="evidence" value="ECO:0007669"/>
    <property type="project" value="UniProtKB-KW"/>
</dbReference>
<evidence type="ECO:0000256" key="6">
    <source>
        <dbReference type="ARBA" id="ARBA00023002"/>
    </source>
</evidence>
<dbReference type="PIRSF" id="PIRSF009407">
    <property type="entry name" value="IDH_monmr"/>
    <property type="match status" value="1"/>
</dbReference>
<feature type="binding site" evidence="13">
    <location>
        <begin position="598"/>
        <end position="600"/>
    </location>
    <ligand>
        <name>NADP(+)</name>
        <dbReference type="ChEBI" id="CHEBI:58349"/>
    </ligand>
</feature>
<evidence type="ECO:0000313" key="14">
    <source>
        <dbReference type="EMBL" id="AQY22949.1"/>
    </source>
</evidence>
<keyword evidence="3 12" id="KW-0479">Metal-binding</keyword>
<dbReference type="EMBL" id="CP011859">
    <property type="protein sequence ID" value="AQY22949.1"/>
    <property type="molecule type" value="Genomic_DNA"/>
</dbReference>
<protein>
    <recommendedName>
        <fullName evidence="9">Isocitrate dehydrogenase [NADP]</fullName>
        <ecNumber evidence="9">1.1.1.42</ecNumber>
    </recommendedName>
    <alternativeName>
        <fullName evidence="9">Oxalosuccinate decarboxylase</fullName>
    </alternativeName>
</protein>
<evidence type="ECO:0000256" key="4">
    <source>
        <dbReference type="ARBA" id="ARBA00022842"/>
    </source>
</evidence>
<feature type="site" description="Critical for catalysis" evidence="10">
    <location>
        <position position="255"/>
    </location>
</feature>